<dbReference type="PANTHER" id="PTHR40465">
    <property type="entry name" value="CHROMOSOME 1, WHOLE GENOME SHOTGUN SEQUENCE"/>
    <property type="match status" value="1"/>
</dbReference>
<name>A0AAD6VEF6_9AGAR</name>
<evidence type="ECO:0000256" key="1">
    <source>
        <dbReference type="SAM" id="Phobius"/>
    </source>
</evidence>
<feature type="domain" description="DUF6534" evidence="2">
    <location>
        <begin position="91"/>
        <end position="177"/>
    </location>
</feature>
<feature type="transmembrane region" description="Helical" evidence="1">
    <location>
        <begin position="6"/>
        <end position="30"/>
    </location>
</feature>
<dbReference type="InterPro" id="IPR045339">
    <property type="entry name" value="DUF6534"/>
</dbReference>
<feature type="transmembrane region" description="Helical" evidence="1">
    <location>
        <begin position="81"/>
        <end position="105"/>
    </location>
</feature>
<feature type="transmembrane region" description="Helical" evidence="1">
    <location>
        <begin position="42"/>
        <end position="61"/>
    </location>
</feature>
<dbReference type="EMBL" id="JARJCW010000036">
    <property type="protein sequence ID" value="KAJ7207503.1"/>
    <property type="molecule type" value="Genomic_DNA"/>
</dbReference>
<dbReference type="Pfam" id="PF20152">
    <property type="entry name" value="DUF6534"/>
    <property type="match status" value="1"/>
</dbReference>
<feature type="transmembrane region" description="Helical" evidence="1">
    <location>
        <begin position="152"/>
        <end position="172"/>
    </location>
</feature>
<dbReference type="Proteomes" id="UP001219525">
    <property type="component" value="Unassembled WGS sequence"/>
</dbReference>
<keyword evidence="1" id="KW-1133">Transmembrane helix</keyword>
<keyword evidence="1" id="KW-0472">Membrane</keyword>
<dbReference type="AlphaFoldDB" id="A0AAD6VEF6"/>
<dbReference type="PANTHER" id="PTHR40465:SF1">
    <property type="entry name" value="DUF6534 DOMAIN-CONTAINING PROTEIN"/>
    <property type="match status" value="1"/>
</dbReference>
<evidence type="ECO:0000313" key="4">
    <source>
        <dbReference type="Proteomes" id="UP001219525"/>
    </source>
</evidence>
<evidence type="ECO:0000259" key="2">
    <source>
        <dbReference type="Pfam" id="PF20152"/>
    </source>
</evidence>
<comment type="caution">
    <text evidence="3">The sequence shown here is derived from an EMBL/GenBank/DDBJ whole genome shotgun (WGS) entry which is preliminary data.</text>
</comment>
<organism evidence="3 4">
    <name type="scientific">Mycena pura</name>
    <dbReference type="NCBI Taxonomy" id="153505"/>
    <lineage>
        <taxon>Eukaryota</taxon>
        <taxon>Fungi</taxon>
        <taxon>Dikarya</taxon>
        <taxon>Basidiomycota</taxon>
        <taxon>Agaricomycotina</taxon>
        <taxon>Agaricomycetes</taxon>
        <taxon>Agaricomycetidae</taxon>
        <taxon>Agaricales</taxon>
        <taxon>Marasmiineae</taxon>
        <taxon>Mycenaceae</taxon>
        <taxon>Mycena</taxon>
    </lineage>
</organism>
<reference evidence="3" key="1">
    <citation type="submission" date="2023-03" db="EMBL/GenBank/DDBJ databases">
        <title>Massive genome expansion in bonnet fungi (Mycena s.s.) driven by repeated elements and novel gene families across ecological guilds.</title>
        <authorList>
            <consortium name="Lawrence Berkeley National Laboratory"/>
            <person name="Harder C.B."/>
            <person name="Miyauchi S."/>
            <person name="Viragh M."/>
            <person name="Kuo A."/>
            <person name="Thoen E."/>
            <person name="Andreopoulos B."/>
            <person name="Lu D."/>
            <person name="Skrede I."/>
            <person name="Drula E."/>
            <person name="Henrissat B."/>
            <person name="Morin E."/>
            <person name="Kohler A."/>
            <person name="Barry K."/>
            <person name="LaButti K."/>
            <person name="Morin E."/>
            <person name="Salamov A."/>
            <person name="Lipzen A."/>
            <person name="Mereny Z."/>
            <person name="Hegedus B."/>
            <person name="Baldrian P."/>
            <person name="Stursova M."/>
            <person name="Weitz H."/>
            <person name="Taylor A."/>
            <person name="Grigoriev I.V."/>
            <person name="Nagy L.G."/>
            <person name="Martin F."/>
            <person name="Kauserud H."/>
        </authorList>
    </citation>
    <scope>NUCLEOTIDE SEQUENCE</scope>
    <source>
        <strain evidence="3">9144</strain>
    </source>
</reference>
<evidence type="ECO:0000313" key="3">
    <source>
        <dbReference type="EMBL" id="KAJ7207503.1"/>
    </source>
</evidence>
<keyword evidence="4" id="KW-1185">Reference proteome</keyword>
<feature type="transmembrane region" description="Helical" evidence="1">
    <location>
        <begin position="125"/>
        <end position="146"/>
    </location>
</feature>
<keyword evidence="1" id="KW-0812">Transmembrane</keyword>
<proteinExistence type="predicted"/>
<accession>A0AAD6VEF6</accession>
<gene>
    <name evidence="3" type="ORF">GGX14DRAFT_543582</name>
</gene>
<sequence length="241" mass="26549">METRILITFPGASVVQVLRSLIITVANSFFAHRVFLLSKKNLFMTVPVLALTLLRLVAATVSTWEMLHYHSFGLFRVHARWIFTLGLSVSSIVDILLTGLLVYLFRTNRTETGSLNHIIDKLILYGVEAGSITCIATIISMLFWVITPNNLIFLGVHVAIGKLYANSLLATLNTRKSIRHDAGHCSCDHGTPVVYLERRPQKSPGLAGSSNKLSGVVTDLQINVETRTNVQFDGRSIASSA</sequence>
<protein>
    <recommendedName>
        <fullName evidence="2">DUF6534 domain-containing protein</fullName>
    </recommendedName>
</protein>